<keyword evidence="2" id="KW-0479">Metal-binding</keyword>
<keyword evidence="7" id="KW-0347">Helicase</keyword>
<evidence type="ECO:0000259" key="4">
    <source>
        <dbReference type="PROSITE" id="PS50966"/>
    </source>
</evidence>
<dbReference type="CDD" id="cd18793">
    <property type="entry name" value="SF2_C_SNF"/>
    <property type="match status" value="1"/>
</dbReference>
<organism evidence="7 8">
    <name type="scientific">Luteimicrobium subarcticum</name>
    <dbReference type="NCBI Taxonomy" id="620910"/>
    <lineage>
        <taxon>Bacteria</taxon>
        <taxon>Bacillati</taxon>
        <taxon>Actinomycetota</taxon>
        <taxon>Actinomycetes</taxon>
        <taxon>Micrococcales</taxon>
        <taxon>Luteimicrobium</taxon>
    </lineage>
</organism>
<evidence type="ECO:0000256" key="1">
    <source>
        <dbReference type="ARBA" id="ARBA00022801"/>
    </source>
</evidence>
<dbReference type="InterPro" id="IPR038718">
    <property type="entry name" value="SNF2-like_sf"/>
</dbReference>
<dbReference type="PROSITE" id="PS50966">
    <property type="entry name" value="ZF_SWIM"/>
    <property type="match status" value="1"/>
</dbReference>
<evidence type="ECO:0000256" key="2">
    <source>
        <dbReference type="PROSITE-ProRule" id="PRU00325"/>
    </source>
</evidence>
<dbReference type="SUPFAM" id="SSF52540">
    <property type="entry name" value="P-loop containing nucleoside triphosphate hydrolases"/>
    <property type="match status" value="2"/>
</dbReference>
<dbReference type="InterPro" id="IPR001650">
    <property type="entry name" value="Helicase_C-like"/>
</dbReference>
<dbReference type="InterPro" id="IPR000330">
    <property type="entry name" value="SNF2_N"/>
</dbReference>
<dbReference type="GO" id="GO:0016787">
    <property type="term" value="F:hydrolase activity"/>
    <property type="evidence" value="ECO:0007669"/>
    <property type="project" value="UniProtKB-KW"/>
</dbReference>
<feature type="domain" description="Helicase C-terminal" evidence="6">
    <location>
        <begin position="978"/>
        <end position="1126"/>
    </location>
</feature>
<dbReference type="PROSITE" id="PS51192">
    <property type="entry name" value="HELICASE_ATP_BIND_1"/>
    <property type="match status" value="1"/>
</dbReference>
<sequence>MLNRAVIKLLVGSAAAARAEAYVAEGRVVAVARSKDGSRVVGHVVGSSNTPYAAVVELDEHGTPRSGRCSCPVAHDCKHVAATLFALLAREEGAADAGAGSTGTAAADAAAPEWERALAPLLGPGGDAPGGGGRAAGSGAVRGARARLDEVALHVELVPADDRARRLAARTGLRLVPRVALRPLVRGRSGRWVRTGISWRDLRYRDGTVPAEHLEVLRALDGLAGGARPTAFAFDAREQVHADELPASALWALLDDARRVGLPLVGADRAQSEVVWTAARSELVVSRVADGLLVEAEVHADVPADDLDPVGRPAGGVVGTTADGALLLGRLATALDATATDLLLREAPLVVPDADAPRFLRRALPALAQRFDEATLVGVALPEPPRPVLLLRVVRHADHVARLSWHWRYVSGEPPVVEATYPAGHGDSGARLAAARAASGTPDDGVRDVIRERAVLERLDGLLTRPVEDAELRGLATADFFGLELPDLAALADGDPDLEIEAVVDPDAPADVDYREAADVEVSVEIVGESTTPTGGRDWFDLGVLIRAGGHQITFEQVFRALATGRSRVLLPDGLHFSLDDERFDRLRELVEESRDLQDTMGKVLRVGRYQADLFAALDALGLVDAQAGAWRAALGGLAAGASPRPLEAPAGLAAQLRPYQQEGFEWLAFLAEHGLGGVLADDMGLGKTVQTLAAVVHAHEVAAAAGAPRPAPVLVVAPTSVVDMWETETARFAPGLRAAAVRGTRARRGEPLGDTVAGADVVVTSYALFRLDAEEYRSIAWSMLVLDEAQFVKNRQSVVYKCARELPAATKIALTGTPLENNLMELWSILSVVSPGLFPDPYRFSQYFAGPIEREGDDGRLAVLRRRVAPFVLRRTKEAVAKDLPPRQEQITEVVLAPRHRRAYDRYLQRERRNVLGLVDELETHRFKVFRSLTVLRQAALDVSLVDDGGEVSTGNPAGPRGGTEIPSSKLDVLFEMLDDVLAEGHNVLIFSQFTRYLGLVRDRLDDAGVDHAYLDGSTRRRAAEVAKFTSGRVPVFLVSLKAGGFGLNLTAADYCVLLDPWWNPAAEAQAVDRAHRIGQTRTVMVYRLVAQDTIEDKVMRLKEAKSALFASVLDGGTSAASGLTADDVRELLS</sequence>
<dbReference type="GO" id="GO:0005524">
    <property type="term" value="F:ATP binding"/>
    <property type="evidence" value="ECO:0007669"/>
    <property type="project" value="InterPro"/>
</dbReference>
<dbReference type="EMBL" id="PGTZ01000008">
    <property type="protein sequence ID" value="PJI93304.1"/>
    <property type="molecule type" value="Genomic_DNA"/>
</dbReference>
<accession>A0A2M8WQY3</accession>
<gene>
    <name evidence="7" type="ORF">CLV34_1873</name>
</gene>
<evidence type="ECO:0000259" key="6">
    <source>
        <dbReference type="PROSITE" id="PS51194"/>
    </source>
</evidence>
<dbReference type="GO" id="GO:0004386">
    <property type="term" value="F:helicase activity"/>
    <property type="evidence" value="ECO:0007669"/>
    <property type="project" value="UniProtKB-KW"/>
</dbReference>
<dbReference type="InterPro" id="IPR027417">
    <property type="entry name" value="P-loop_NTPase"/>
</dbReference>
<dbReference type="SMART" id="SM00490">
    <property type="entry name" value="HELICc"/>
    <property type="match status" value="1"/>
</dbReference>
<proteinExistence type="predicted"/>
<dbReference type="GO" id="GO:0008270">
    <property type="term" value="F:zinc ion binding"/>
    <property type="evidence" value="ECO:0007669"/>
    <property type="project" value="UniProtKB-KW"/>
</dbReference>
<dbReference type="OrthoDB" id="9760715at2"/>
<keyword evidence="2" id="KW-0863">Zinc-finger</keyword>
<name>A0A2M8WQY3_9MICO</name>
<dbReference type="Gene3D" id="3.40.50.300">
    <property type="entry name" value="P-loop containing nucleotide triphosphate hydrolases"/>
    <property type="match status" value="1"/>
</dbReference>
<keyword evidence="1" id="KW-0378">Hydrolase</keyword>
<dbReference type="InterPro" id="IPR007527">
    <property type="entry name" value="Znf_SWIM"/>
</dbReference>
<evidence type="ECO:0000313" key="7">
    <source>
        <dbReference type="EMBL" id="PJI93304.1"/>
    </source>
</evidence>
<keyword evidence="8" id="KW-1185">Reference proteome</keyword>
<dbReference type="PANTHER" id="PTHR10799">
    <property type="entry name" value="SNF2/RAD54 HELICASE FAMILY"/>
    <property type="match status" value="1"/>
</dbReference>
<dbReference type="Pfam" id="PF00271">
    <property type="entry name" value="Helicase_C"/>
    <property type="match status" value="1"/>
</dbReference>
<keyword evidence="7" id="KW-0067">ATP-binding</keyword>
<dbReference type="Pfam" id="PF00176">
    <property type="entry name" value="SNF2-rel_dom"/>
    <property type="match status" value="1"/>
</dbReference>
<comment type="caution">
    <text evidence="7">The sequence shown here is derived from an EMBL/GenBank/DDBJ whole genome shotgun (WGS) entry which is preliminary data.</text>
</comment>
<keyword evidence="2" id="KW-0862">Zinc</keyword>
<keyword evidence="7" id="KW-0547">Nucleotide-binding</keyword>
<dbReference type="InterPro" id="IPR014001">
    <property type="entry name" value="Helicase_ATP-bd"/>
</dbReference>
<dbReference type="RefSeq" id="WP_100350026.1">
    <property type="nucleotide sequence ID" value="NZ_PGTZ01000008.1"/>
</dbReference>
<dbReference type="AlphaFoldDB" id="A0A2M8WQY3"/>
<dbReference type="Gene3D" id="3.40.50.10810">
    <property type="entry name" value="Tandem AAA-ATPase domain"/>
    <property type="match status" value="1"/>
</dbReference>
<feature type="domain" description="SWIM-type" evidence="4">
    <location>
        <begin position="54"/>
        <end position="88"/>
    </location>
</feature>
<dbReference type="Proteomes" id="UP000231586">
    <property type="component" value="Unassembled WGS sequence"/>
</dbReference>
<reference evidence="7 8" key="1">
    <citation type="submission" date="2017-11" db="EMBL/GenBank/DDBJ databases">
        <title>Genomic Encyclopedia of Archaeal and Bacterial Type Strains, Phase II (KMG-II): From Individual Species to Whole Genera.</title>
        <authorList>
            <person name="Goeker M."/>
        </authorList>
    </citation>
    <scope>NUCLEOTIDE SEQUENCE [LARGE SCALE GENOMIC DNA]</scope>
    <source>
        <strain evidence="7 8">DSM 22413</strain>
    </source>
</reference>
<evidence type="ECO:0000259" key="5">
    <source>
        <dbReference type="PROSITE" id="PS51192"/>
    </source>
</evidence>
<dbReference type="InterPro" id="IPR049730">
    <property type="entry name" value="SNF2/RAD54-like_C"/>
</dbReference>
<dbReference type="PROSITE" id="PS51194">
    <property type="entry name" value="HELICASE_CTER"/>
    <property type="match status" value="1"/>
</dbReference>
<protein>
    <submittedName>
        <fullName evidence="7">SNF2 family DNA or RNA helicase</fullName>
    </submittedName>
</protein>
<evidence type="ECO:0000313" key="8">
    <source>
        <dbReference type="Proteomes" id="UP000231586"/>
    </source>
</evidence>
<dbReference type="SMART" id="SM00487">
    <property type="entry name" value="DEXDc"/>
    <property type="match status" value="1"/>
</dbReference>
<evidence type="ECO:0000256" key="3">
    <source>
        <dbReference type="SAM" id="MobiDB-lite"/>
    </source>
</evidence>
<feature type="region of interest" description="Disordered" evidence="3">
    <location>
        <begin position="119"/>
        <end position="138"/>
    </location>
</feature>
<feature type="domain" description="Helicase ATP-binding" evidence="5">
    <location>
        <begin position="669"/>
        <end position="837"/>
    </location>
</feature>
<feature type="compositionally biased region" description="Gly residues" evidence="3">
    <location>
        <begin position="123"/>
        <end position="136"/>
    </location>
</feature>